<dbReference type="Proteomes" id="UP000887577">
    <property type="component" value="Unplaced"/>
</dbReference>
<evidence type="ECO:0000256" key="6">
    <source>
        <dbReference type="SAM" id="Phobius"/>
    </source>
</evidence>
<dbReference type="WBParaSite" id="PSU_v2.g15577.t1">
    <property type="protein sequence ID" value="PSU_v2.g15577.t1"/>
    <property type="gene ID" value="PSU_v2.g15577"/>
</dbReference>
<dbReference type="GO" id="GO:0005765">
    <property type="term" value="C:lysosomal membrane"/>
    <property type="evidence" value="ECO:0007669"/>
    <property type="project" value="TreeGrafter"/>
</dbReference>
<name>A0A914Y5V2_9BILA</name>
<feature type="transmembrane region" description="Helical" evidence="6">
    <location>
        <begin position="185"/>
        <end position="204"/>
    </location>
</feature>
<evidence type="ECO:0000256" key="2">
    <source>
        <dbReference type="ARBA" id="ARBA00022448"/>
    </source>
</evidence>
<dbReference type="PANTHER" id="PTHR23510">
    <property type="entry name" value="INNER MEMBRANE TRANSPORT PROTEIN YAJR"/>
    <property type="match status" value="1"/>
</dbReference>
<comment type="subcellular location">
    <subcellularLocation>
        <location evidence="1">Endomembrane system</location>
        <topology evidence="1">Multi-pass membrane protein</topology>
    </subcellularLocation>
</comment>
<feature type="transmembrane region" description="Helical" evidence="6">
    <location>
        <begin position="309"/>
        <end position="328"/>
    </location>
</feature>
<feature type="transmembrane region" description="Helical" evidence="6">
    <location>
        <begin position="241"/>
        <end position="266"/>
    </location>
</feature>
<feature type="transmembrane region" description="Helical" evidence="6">
    <location>
        <begin position="152"/>
        <end position="173"/>
    </location>
</feature>
<keyword evidence="7" id="KW-1185">Reference proteome</keyword>
<dbReference type="GO" id="GO:0012505">
    <property type="term" value="C:endomembrane system"/>
    <property type="evidence" value="ECO:0007669"/>
    <property type="project" value="UniProtKB-SubCell"/>
</dbReference>
<keyword evidence="5 6" id="KW-0472">Membrane</keyword>
<dbReference type="Gene3D" id="1.20.1250.20">
    <property type="entry name" value="MFS general substrate transporter like domains"/>
    <property type="match status" value="1"/>
</dbReference>
<evidence type="ECO:0000313" key="8">
    <source>
        <dbReference type="WBParaSite" id="PSU_v2.g15577.t1"/>
    </source>
</evidence>
<feature type="transmembrane region" description="Helical" evidence="6">
    <location>
        <begin position="61"/>
        <end position="81"/>
    </location>
</feature>
<protein>
    <submittedName>
        <fullName evidence="8">Uncharacterized protein</fullName>
    </submittedName>
</protein>
<dbReference type="InterPro" id="IPR051068">
    <property type="entry name" value="MFS_Domain-Containing_Protein"/>
</dbReference>
<keyword evidence="4 6" id="KW-1133">Transmembrane helix</keyword>
<organism evidence="7 8">
    <name type="scientific">Panagrolaimus superbus</name>
    <dbReference type="NCBI Taxonomy" id="310955"/>
    <lineage>
        <taxon>Eukaryota</taxon>
        <taxon>Metazoa</taxon>
        <taxon>Ecdysozoa</taxon>
        <taxon>Nematoda</taxon>
        <taxon>Chromadorea</taxon>
        <taxon>Rhabditida</taxon>
        <taxon>Tylenchina</taxon>
        <taxon>Panagrolaimomorpha</taxon>
        <taxon>Panagrolaimoidea</taxon>
        <taxon>Panagrolaimidae</taxon>
        <taxon>Panagrolaimus</taxon>
    </lineage>
</organism>
<accession>A0A914Y5V2</accession>
<feature type="transmembrane region" description="Helical" evidence="6">
    <location>
        <begin position="113"/>
        <end position="132"/>
    </location>
</feature>
<evidence type="ECO:0000313" key="7">
    <source>
        <dbReference type="Proteomes" id="UP000887577"/>
    </source>
</evidence>
<reference evidence="8" key="1">
    <citation type="submission" date="2022-11" db="UniProtKB">
        <authorList>
            <consortium name="WormBaseParasite"/>
        </authorList>
    </citation>
    <scope>IDENTIFICATION</scope>
</reference>
<evidence type="ECO:0000256" key="3">
    <source>
        <dbReference type="ARBA" id="ARBA00022692"/>
    </source>
</evidence>
<evidence type="ECO:0000256" key="5">
    <source>
        <dbReference type="ARBA" id="ARBA00023136"/>
    </source>
</evidence>
<dbReference type="SUPFAM" id="SSF103473">
    <property type="entry name" value="MFS general substrate transporter"/>
    <property type="match status" value="1"/>
</dbReference>
<feature type="transmembrane region" description="Helical" evidence="6">
    <location>
        <begin position="278"/>
        <end position="297"/>
    </location>
</feature>
<keyword evidence="3 6" id="KW-0812">Transmembrane</keyword>
<sequence>MLRLYASTASTVDDRSQSIGYFSCGQAIGAILGPVFQLAFSLLKFPGYQIYGLFNLNIYTAPAYCAILADIIGIIVLYTLFKEDYAGIVEKSIDDSCEKDNYKSMEVPKYDIVAVYVCLLTRFAHTFFLANIETIGSAFSMHMFAFSHTKAVKYMAGSQTAVSILTFFVYLVFTLNNLKSINLRCICISSVKVMILFYLLTYSYPFYSGQIKIRDASINISHGCPADKFTWCKDLSLINVYLYYAVYVSIIGFAFPTLNIVLITLYSTVLGPRRQGTLQGIFQISGGTARMLGPFVLGNLYDSHGPKMTWKLEFIVLGITAVIWILFYHRMC</sequence>
<evidence type="ECO:0000256" key="1">
    <source>
        <dbReference type="ARBA" id="ARBA00004127"/>
    </source>
</evidence>
<evidence type="ECO:0000256" key="4">
    <source>
        <dbReference type="ARBA" id="ARBA00022989"/>
    </source>
</evidence>
<keyword evidence="2" id="KW-0813">Transport</keyword>
<proteinExistence type="predicted"/>
<feature type="transmembrane region" description="Helical" evidence="6">
    <location>
        <begin position="21"/>
        <end position="41"/>
    </location>
</feature>
<dbReference type="PANTHER" id="PTHR23510:SF3">
    <property type="entry name" value="MAJOR FACILITATOR SUPERFAMILY DOMAIN-CONTAINING PROTEIN 8"/>
    <property type="match status" value="1"/>
</dbReference>
<dbReference type="AlphaFoldDB" id="A0A914Y5V2"/>
<dbReference type="InterPro" id="IPR036259">
    <property type="entry name" value="MFS_trans_sf"/>
</dbReference>